<dbReference type="GO" id="GO:0005524">
    <property type="term" value="F:ATP binding"/>
    <property type="evidence" value="ECO:0007669"/>
    <property type="project" value="InterPro"/>
</dbReference>
<dbReference type="Pfam" id="PF07728">
    <property type="entry name" value="AAA_5"/>
    <property type="match status" value="1"/>
</dbReference>
<proteinExistence type="predicted"/>
<dbReference type="Proteomes" id="UP000470470">
    <property type="component" value="Unassembled WGS sequence"/>
</dbReference>
<organism evidence="2 3">
    <name type="scientific">Goekera deserti</name>
    <dbReference type="NCBI Taxonomy" id="2497753"/>
    <lineage>
        <taxon>Bacteria</taxon>
        <taxon>Bacillati</taxon>
        <taxon>Actinomycetota</taxon>
        <taxon>Actinomycetes</taxon>
        <taxon>Geodermatophilales</taxon>
        <taxon>Geodermatophilaceae</taxon>
        <taxon>Goekera</taxon>
    </lineage>
</organism>
<dbReference type="EMBL" id="JAAGWK010000027">
    <property type="protein sequence ID" value="NEL55963.1"/>
    <property type="molecule type" value="Genomic_DNA"/>
</dbReference>
<protein>
    <submittedName>
        <fullName evidence="2">AAA domain-containing protein</fullName>
    </submittedName>
</protein>
<name>A0A7K3WKA4_9ACTN</name>
<comment type="caution">
    <text evidence="2">The sequence shown here is derived from an EMBL/GenBank/DDBJ whole genome shotgun (WGS) entry which is preliminary data.</text>
</comment>
<evidence type="ECO:0000313" key="2">
    <source>
        <dbReference type="EMBL" id="NEL55963.1"/>
    </source>
</evidence>
<dbReference type="AlphaFoldDB" id="A0A7K3WKA4"/>
<reference evidence="2 3" key="1">
    <citation type="submission" date="2020-02" db="EMBL/GenBank/DDBJ databases">
        <title>The whole genome sequence of CPCC 205119.</title>
        <authorList>
            <person name="Jiang Z."/>
        </authorList>
    </citation>
    <scope>NUCLEOTIDE SEQUENCE [LARGE SCALE GENOMIC DNA]</scope>
    <source>
        <strain evidence="2 3">CPCC 205119</strain>
    </source>
</reference>
<feature type="domain" description="ATPase dynein-related AAA" evidence="1">
    <location>
        <begin position="20"/>
        <end position="153"/>
    </location>
</feature>
<gene>
    <name evidence="2" type="ORF">G1H19_18465</name>
</gene>
<dbReference type="CDD" id="cd00009">
    <property type="entry name" value="AAA"/>
    <property type="match status" value="1"/>
</dbReference>
<dbReference type="RefSeq" id="WP_152730580.1">
    <property type="nucleotide sequence ID" value="NZ_JAABOZ010000002.1"/>
</dbReference>
<dbReference type="InterPro" id="IPR027417">
    <property type="entry name" value="P-loop_NTPase"/>
</dbReference>
<sequence length="371" mass="39545">MAHHEDTTTALAICLLADQPLVLWGPPGQGKSSAVQQVARDLGLHLETVIASVREPSDFAGLPVVDPGTGSVRFAPPAWAQRLHDRGDAGGIAFYDEISTAPPAVQAAMLRVVQEGWVGDLQLPASVRTIAAANPPDMAADGWDLAAPMANRFTHLDWTLSADTIRDGFSVGWPTVPAPSADPDTLRRLTAEAMVLVGSFIGNRPELRTVLPGTAAEAGRAFPTPRSWEAAARLYATARACGVNDTVVTLLVSGTVGAGAANEFLHFVSTLDLPDPEELLRDPDGLVLDRTRNDRAYTIAASVWAATARDTTPERWTACGLVLARIAQAHMGDIAFLFGRRWVLARPAGVMPPREVTEHLAPILTEMGVLR</sequence>
<evidence type="ECO:0000313" key="3">
    <source>
        <dbReference type="Proteomes" id="UP000470470"/>
    </source>
</evidence>
<dbReference type="GO" id="GO:0016887">
    <property type="term" value="F:ATP hydrolysis activity"/>
    <property type="evidence" value="ECO:0007669"/>
    <property type="project" value="InterPro"/>
</dbReference>
<dbReference type="InterPro" id="IPR011704">
    <property type="entry name" value="ATPase_dyneun-rel_AAA"/>
</dbReference>
<dbReference type="SUPFAM" id="SSF52540">
    <property type="entry name" value="P-loop containing nucleoside triphosphate hydrolases"/>
    <property type="match status" value="1"/>
</dbReference>
<accession>A0A7K3WKA4</accession>
<evidence type="ECO:0000259" key="1">
    <source>
        <dbReference type="Pfam" id="PF07728"/>
    </source>
</evidence>
<dbReference type="Gene3D" id="3.40.50.300">
    <property type="entry name" value="P-loop containing nucleotide triphosphate hydrolases"/>
    <property type="match status" value="1"/>
</dbReference>
<keyword evidence="3" id="KW-1185">Reference proteome</keyword>